<dbReference type="EMBL" id="GAKP01023205">
    <property type="protein sequence ID" value="JAC35751.1"/>
    <property type="molecule type" value="Transcribed_RNA"/>
</dbReference>
<proteinExistence type="predicted"/>
<keyword evidence="1" id="KW-0732">Signal</keyword>
<protein>
    <submittedName>
        <fullName evidence="2">Uncharacterized protein</fullName>
    </submittedName>
</protein>
<feature type="chain" id="PRO_5001561141" evidence="1">
    <location>
        <begin position="27"/>
        <end position="136"/>
    </location>
</feature>
<accession>A0A034UXQ8</accession>
<evidence type="ECO:0000256" key="1">
    <source>
        <dbReference type="SAM" id="SignalP"/>
    </source>
</evidence>
<evidence type="ECO:0000313" key="2">
    <source>
        <dbReference type="EMBL" id="JAC35751.1"/>
    </source>
</evidence>
<dbReference type="AlphaFoldDB" id="A0A034UXQ8"/>
<sequence length="136" mass="15085">MSPCPIYLYLMTGILLLASSILRISGKPFEGDASAEQLFSKTNDGKLSAEGNNHTVKHVINNYRGNGDSTQAENSMRRKNIEIMTKQFFDDSYSSSIESLSVSSGESSMESISPFSSDISRRPEFNEGFVSHEWSK</sequence>
<feature type="signal peptide" evidence="1">
    <location>
        <begin position="1"/>
        <end position="26"/>
    </location>
</feature>
<organism evidence="2">
    <name type="scientific">Bactrocera dorsalis</name>
    <name type="common">Oriental fruit fly</name>
    <name type="synonym">Dacus dorsalis</name>
    <dbReference type="NCBI Taxonomy" id="27457"/>
    <lineage>
        <taxon>Eukaryota</taxon>
        <taxon>Metazoa</taxon>
        <taxon>Ecdysozoa</taxon>
        <taxon>Arthropoda</taxon>
        <taxon>Hexapoda</taxon>
        <taxon>Insecta</taxon>
        <taxon>Pterygota</taxon>
        <taxon>Neoptera</taxon>
        <taxon>Endopterygota</taxon>
        <taxon>Diptera</taxon>
        <taxon>Brachycera</taxon>
        <taxon>Muscomorpha</taxon>
        <taxon>Tephritoidea</taxon>
        <taxon>Tephritidae</taxon>
        <taxon>Bactrocera</taxon>
        <taxon>Bactrocera</taxon>
    </lineage>
</organism>
<name>A0A034UXQ8_BACDO</name>
<reference evidence="2" key="1">
    <citation type="journal article" date="2014" name="BMC Genomics">
        <title>Characterizing the developmental transcriptome of the oriental fruit fly, Bactrocera dorsalis (Diptera: Tephritidae) through comparative genomic analysis with Drosophila melanogaster utilizing modENCODE datasets.</title>
        <authorList>
            <person name="Geib S.M."/>
            <person name="Calla B."/>
            <person name="Hall B."/>
            <person name="Hou S."/>
            <person name="Manoukis N.C."/>
        </authorList>
    </citation>
    <scope>NUCLEOTIDE SEQUENCE</scope>
    <source>
        <strain evidence="2">Punador</strain>
    </source>
</reference>
<dbReference type="OrthoDB" id="10531694at2759"/>